<keyword evidence="2" id="KW-0812">Transmembrane</keyword>
<accession>A0A0H5DQJ3</accession>
<dbReference type="PROSITE" id="PS50005">
    <property type="entry name" value="TPR"/>
    <property type="match status" value="1"/>
</dbReference>
<dbReference type="Gene3D" id="2.30.30.40">
    <property type="entry name" value="SH3 Domains"/>
    <property type="match status" value="1"/>
</dbReference>
<evidence type="ECO:0000313" key="3">
    <source>
        <dbReference type="EMBL" id="CRX38926.1"/>
    </source>
</evidence>
<organism evidence="3 4">
    <name type="scientific">Estrella lausannensis</name>
    <dbReference type="NCBI Taxonomy" id="483423"/>
    <lineage>
        <taxon>Bacteria</taxon>
        <taxon>Pseudomonadati</taxon>
        <taxon>Chlamydiota</taxon>
        <taxon>Chlamydiia</taxon>
        <taxon>Parachlamydiales</taxon>
        <taxon>Candidatus Criblamydiaceae</taxon>
        <taxon>Estrella</taxon>
    </lineage>
</organism>
<keyword evidence="4" id="KW-1185">Reference proteome</keyword>
<feature type="transmembrane region" description="Helical" evidence="2">
    <location>
        <begin position="177"/>
        <end position="196"/>
    </location>
</feature>
<gene>
    <name evidence="3" type="ORF">ELAC_1598</name>
</gene>
<protein>
    <submittedName>
        <fullName evidence="3">Conserved putative membrane protein</fullName>
    </submittedName>
</protein>
<keyword evidence="2" id="KW-1133">Transmembrane helix</keyword>
<dbReference type="InterPro" id="IPR019734">
    <property type="entry name" value="TPR_rpt"/>
</dbReference>
<dbReference type="SMART" id="SM00028">
    <property type="entry name" value="TPR"/>
    <property type="match status" value="1"/>
</dbReference>
<evidence type="ECO:0000256" key="1">
    <source>
        <dbReference type="PROSITE-ProRule" id="PRU00339"/>
    </source>
</evidence>
<proteinExistence type="predicted"/>
<keyword evidence="2" id="KW-0472">Membrane</keyword>
<dbReference type="RefSeq" id="WP_098038788.1">
    <property type="nucleotide sequence ID" value="NZ_CWGJ01000025.1"/>
</dbReference>
<feature type="transmembrane region" description="Helical" evidence="2">
    <location>
        <begin position="6"/>
        <end position="25"/>
    </location>
</feature>
<dbReference type="InterPro" id="IPR011990">
    <property type="entry name" value="TPR-like_helical_dom_sf"/>
</dbReference>
<sequence length="268" mass="30271">MYKVSLSPIVIFIVSFTIVIALYIFMMRHAAHTVIEEAATLYSKGENAQTVFERQKYFNQALQLYQDIENKYDPRYTNGKLYYNIGNTFYQLNQYPFAILYYLKATKLNGDTRIQENLSTARVKAGVEAPKNHGGFIDAFSLSNVFSLPTRLQIFSFTALMGFALFSITIWRYMPPVRIVSCLFFALAAFMLLGLLTEVFWGRESAVLVNGENLRKGASMEFASVLEDPLSPGSVVDVVGEEKGGEWLKVILNGDKIGYLPAKSLRKI</sequence>
<dbReference type="Gene3D" id="1.25.40.10">
    <property type="entry name" value="Tetratricopeptide repeat domain"/>
    <property type="match status" value="1"/>
</dbReference>
<feature type="repeat" description="TPR" evidence="1">
    <location>
        <begin position="79"/>
        <end position="112"/>
    </location>
</feature>
<dbReference type="Proteomes" id="UP000220251">
    <property type="component" value="Unassembled WGS sequence"/>
</dbReference>
<keyword evidence="1" id="KW-0802">TPR repeat</keyword>
<reference evidence="4" key="1">
    <citation type="submission" date="2015-06" db="EMBL/GenBank/DDBJ databases">
        <authorList>
            <person name="Bertelli C."/>
        </authorList>
    </citation>
    <scope>NUCLEOTIDE SEQUENCE [LARGE SCALE GENOMIC DNA]</scope>
    <source>
        <strain evidence="4">CRIB-30</strain>
    </source>
</reference>
<feature type="transmembrane region" description="Helical" evidence="2">
    <location>
        <begin position="152"/>
        <end position="171"/>
    </location>
</feature>
<dbReference type="SUPFAM" id="SSF48452">
    <property type="entry name" value="TPR-like"/>
    <property type="match status" value="1"/>
</dbReference>
<dbReference type="OrthoDB" id="21558at2"/>
<evidence type="ECO:0000256" key="2">
    <source>
        <dbReference type="SAM" id="Phobius"/>
    </source>
</evidence>
<name>A0A0H5DQJ3_9BACT</name>
<dbReference type="Pfam" id="PF00515">
    <property type="entry name" value="TPR_1"/>
    <property type="match status" value="1"/>
</dbReference>
<dbReference type="EMBL" id="CWGJ01000025">
    <property type="protein sequence ID" value="CRX38926.1"/>
    <property type="molecule type" value="Genomic_DNA"/>
</dbReference>
<evidence type="ECO:0000313" key="4">
    <source>
        <dbReference type="Proteomes" id="UP000220251"/>
    </source>
</evidence>
<dbReference type="AlphaFoldDB" id="A0A0H5DQJ3"/>